<dbReference type="Pfam" id="PF13639">
    <property type="entry name" value="zf-RING_2"/>
    <property type="match status" value="1"/>
</dbReference>
<feature type="compositionally biased region" description="Polar residues" evidence="5">
    <location>
        <begin position="30"/>
        <end position="43"/>
    </location>
</feature>
<reference evidence="9 10" key="1">
    <citation type="journal article" date="2013" name="PLoS Genet.">
        <title>Genomic mechanisms accounting for the adaptation to parasitism in nematode-trapping fungi.</title>
        <authorList>
            <person name="Meerupati T."/>
            <person name="Andersson K.M."/>
            <person name="Friman E."/>
            <person name="Kumar D."/>
            <person name="Tunlid A."/>
            <person name="Ahren D."/>
        </authorList>
    </citation>
    <scope>NUCLEOTIDE SEQUENCE [LARGE SCALE GENOMIC DNA]</scope>
    <source>
        <strain evidence="9 10">CBS 200.50</strain>
    </source>
</reference>
<dbReference type="SUPFAM" id="SSF57850">
    <property type="entry name" value="RING/U-box"/>
    <property type="match status" value="1"/>
</dbReference>
<feature type="region of interest" description="Disordered" evidence="5">
    <location>
        <begin position="113"/>
        <end position="132"/>
    </location>
</feature>
<dbReference type="SUPFAM" id="SSF161219">
    <property type="entry name" value="CHY zinc finger-like"/>
    <property type="match status" value="1"/>
</dbReference>
<feature type="region of interest" description="Disordered" evidence="5">
    <location>
        <begin position="30"/>
        <end position="94"/>
    </location>
</feature>
<dbReference type="Proteomes" id="UP000015100">
    <property type="component" value="Unassembled WGS sequence"/>
</dbReference>
<dbReference type="eggNOG" id="KOG1940">
    <property type="taxonomic scope" value="Eukaryota"/>
</dbReference>
<reference evidence="10" key="2">
    <citation type="submission" date="2013-04" db="EMBL/GenBank/DDBJ databases">
        <title>Genomic mechanisms accounting for the adaptation to parasitism in nematode-trapping fungi.</title>
        <authorList>
            <person name="Ahren D.G."/>
        </authorList>
    </citation>
    <scope>NUCLEOTIDE SEQUENCE [LARGE SCALE GENOMIC DNA]</scope>
    <source>
        <strain evidence="10">CBS 200.50</strain>
    </source>
</reference>
<evidence type="ECO:0000259" key="7">
    <source>
        <dbReference type="PROSITE" id="PS51266"/>
    </source>
</evidence>
<dbReference type="InterPro" id="IPR037275">
    <property type="entry name" value="Znf_CTCHY_sf"/>
</dbReference>
<feature type="region of interest" description="Disordered" evidence="5">
    <location>
        <begin position="214"/>
        <end position="240"/>
    </location>
</feature>
<keyword evidence="1" id="KW-0479">Metal-binding</keyword>
<keyword evidence="3" id="KW-0862">Zinc</keyword>
<dbReference type="HOGENOM" id="CLU_432118_0_0_1"/>
<name>S8A294_DACHA</name>
<feature type="domain" description="CHY-type" evidence="7">
    <location>
        <begin position="248"/>
        <end position="315"/>
    </location>
</feature>
<evidence type="ECO:0000313" key="9">
    <source>
        <dbReference type="EMBL" id="EPS37140.1"/>
    </source>
</evidence>
<accession>S8A294</accession>
<dbReference type="InterPro" id="IPR013083">
    <property type="entry name" value="Znf_RING/FYVE/PHD"/>
</dbReference>
<dbReference type="Gene3D" id="2.20.28.10">
    <property type="match status" value="1"/>
</dbReference>
<dbReference type="PROSITE" id="PS51270">
    <property type="entry name" value="ZF_CTCHY"/>
    <property type="match status" value="1"/>
</dbReference>
<dbReference type="GO" id="GO:0016567">
    <property type="term" value="P:protein ubiquitination"/>
    <property type="evidence" value="ECO:0007669"/>
    <property type="project" value="TreeGrafter"/>
</dbReference>
<dbReference type="InterPro" id="IPR017921">
    <property type="entry name" value="Znf_CTCHY"/>
</dbReference>
<keyword evidence="2 4" id="KW-0863">Zinc-finger</keyword>
<dbReference type="InterPro" id="IPR037274">
    <property type="entry name" value="Znf_CHY_sf"/>
</dbReference>
<evidence type="ECO:0000256" key="5">
    <source>
        <dbReference type="SAM" id="MobiDB-lite"/>
    </source>
</evidence>
<evidence type="ECO:0000256" key="3">
    <source>
        <dbReference type="ARBA" id="ARBA00022833"/>
    </source>
</evidence>
<dbReference type="Pfam" id="PF14599">
    <property type="entry name" value="zinc_ribbon_6"/>
    <property type="match status" value="1"/>
</dbReference>
<dbReference type="InterPro" id="IPR001841">
    <property type="entry name" value="Znf_RING"/>
</dbReference>
<evidence type="ECO:0008006" key="11">
    <source>
        <dbReference type="Google" id="ProtNLM"/>
    </source>
</evidence>
<dbReference type="InterPro" id="IPR039512">
    <property type="entry name" value="RCHY1_zinc-ribbon"/>
</dbReference>
<dbReference type="GO" id="GO:0008270">
    <property type="term" value="F:zinc ion binding"/>
    <property type="evidence" value="ECO:0007669"/>
    <property type="project" value="UniProtKB-KW"/>
</dbReference>
<dbReference type="OMA" id="CMSIELE"/>
<dbReference type="OrthoDB" id="411372at2759"/>
<dbReference type="PROSITE" id="PS51266">
    <property type="entry name" value="ZF_CHY"/>
    <property type="match status" value="1"/>
</dbReference>
<protein>
    <recommendedName>
        <fullName evidence="11">CHY-type domain-containing protein</fullName>
    </recommendedName>
</protein>
<dbReference type="GO" id="GO:0061630">
    <property type="term" value="F:ubiquitin protein ligase activity"/>
    <property type="evidence" value="ECO:0007669"/>
    <property type="project" value="TreeGrafter"/>
</dbReference>
<evidence type="ECO:0000259" key="6">
    <source>
        <dbReference type="PROSITE" id="PS50089"/>
    </source>
</evidence>
<dbReference type="SMART" id="SM00184">
    <property type="entry name" value="RING"/>
    <property type="match status" value="1"/>
</dbReference>
<evidence type="ECO:0000313" key="10">
    <source>
        <dbReference type="Proteomes" id="UP000015100"/>
    </source>
</evidence>
<dbReference type="GO" id="GO:0005634">
    <property type="term" value="C:nucleus"/>
    <property type="evidence" value="ECO:0007669"/>
    <property type="project" value="TreeGrafter"/>
</dbReference>
<feature type="domain" description="RING-type" evidence="6">
    <location>
        <begin position="384"/>
        <end position="425"/>
    </location>
</feature>
<evidence type="ECO:0000259" key="8">
    <source>
        <dbReference type="PROSITE" id="PS51270"/>
    </source>
</evidence>
<feature type="region of interest" description="Disordered" evidence="5">
    <location>
        <begin position="551"/>
        <end position="633"/>
    </location>
</feature>
<keyword evidence="10" id="KW-1185">Reference proteome</keyword>
<dbReference type="CDD" id="cd16464">
    <property type="entry name" value="RING-H2_Pirh2-like"/>
    <property type="match status" value="1"/>
</dbReference>
<dbReference type="InterPro" id="IPR008913">
    <property type="entry name" value="Znf_CHY"/>
</dbReference>
<dbReference type="PANTHER" id="PTHR21319:SF0">
    <property type="entry name" value="AND RING FINGER DOMAIN PROTEIN, PUTATIVE (AFU_ORTHOLOGUE AFUA_1G08900)-RELATED"/>
    <property type="match status" value="1"/>
</dbReference>
<proteinExistence type="predicted"/>
<comment type="caution">
    <text evidence="9">The sequence shown here is derived from an EMBL/GenBank/DDBJ whole genome shotgun (WGS) entry which is preliminary data.</text>
</comment>
<dbReference type="STRING" id="1284197.S8A294"/>
<feature type="compositionally biased region" description="Polar residues" evidence="5">
    <location>
        <begin position="552"/>
        <end position="566"/>
    </location>
</feature>
<dbReference type="PANTHER" id="PTHR21319">
    <property type="entry name" value="RING FINGER AND CHY ZINC FINGER DOMAIN-CONTAINING PROTEIN 1"/>
    <property type="match status" value="1"/>
</dbReference>
<gene>
    <name evidence="9" type="ORF">H072_9223</name>
</gene>
<dbReference type="SUPFAM" id="SSF161245">
    <property type="entry name" value="Zinc hairpin stack"/>
    <property type="match status" value="1"/>
</dbReference>
<dbReference type="Pfam" id="PF05495">
    <property type="entry name" value="zf-CHY"/>
    <property type="match status" value="1"/>
</dbReference>
<evidence type="ECO:0000256" key="4">
    <source>
        <dbReference type="PROSITE-ProRule" id="PRU00601"/>
    </source>
</evidence>
<organism evidence="9 10">
    <name type="scientific">Dactylellina haptotyla (strain CBS 200.50)</name>
    <name type="common">Nematode-trapping fungus</name>
    <name type="synonym">Monacrosporium haptotylum</name>
    <dbReference type="NCBI Taxonomy" id="1284197"/>
    <lineage>
        <taxon>Eukaryota</taxon>
        <taxon>Fungi</taxon>
        <taxon>Dikarya</taxon>
        <taxon>Ascomycota</taxon>
        <taxon>Pezizomycotina</taxon>
        <taxon>Orbiliomycetes</taxon>
        <taxon>Orbiliales</taxon>
        <taxon>Orbiliaceae</taxon>
        <taxon>Dactylellina</taxon>
    </lineage>
</organism>
<evidence type="ECO:0000256" key="1">
    <source>
        <dbReference type="ARBA" id="ARBA00022723"/>
    </source>
</evidence>
<evidence type="ECO:0000256" key="2">
    <source>
        <dbReference type="ARBA" id="ARBA00022771"/>
    </source>
</evidence>
<feature type="compositionally biased region" description="Acidic residues" evidence="5">
    <location>
        <begin position="592"/>
        <end position="618"/>
    </location>
</feature>
<dbReference type="EMBL" id="AQGS01000750">
    <property type="protein sequence ID" value="EPS37140.1"/>
    <property type="molecule type" value="Genomic_DNA"/>
</dbReference>
<dbReference type="Gene3D" id="3.30.40.10">
    <property type="entry name" value="Zinc/RING finger domain, C3HC4 (zinc finger)"/>
    <property type="match status" value="1"/>
</dbReference>
<dbReference type="PROSITE" id="PS50089">
    <property type="entry name" value="ZF_RING_2"/>
    <property type="match status" value="1"/>
</dbReference>
<feature type="domain" description="CTCHY-type" evidence="8">
    <location>
        <begin position="317"/>
        <end position="383"/>
    </location>
</feature>
<sequence length="633" mass="70435">MSGIEVLTNFFENIRPRYSWSSADTVVTDSHETPVSTSSSVHATNDEVHSDATLASPPASPMHGIETPEYDCGVYTDTEDDDDSQGSYGSSRASGHAIGDLIAAATTSDHVRNVASPHRMPPSESPSNASVSGESLVMDQESPAAFESGYHTTENRAATEDISNPVGLAIPEDDGHRVLREKLLEIQKSSLTERERAQRMHSLMTEKYLKKTGKRPFISPTNSRPRSMVEGDPFSVTEEDKEPSYANDEEGILGCSHYRRNVKLQCSTCEKWYPCRFCHDDKEQHSLIRKDTKNMLCMFCGTAQPAAQTCRQCVRYAATYYCDKCKLWDDDPTRTIYHCNDCGICRIGRGLGKDFFHCKKCGVCMSIELEGQHRCIERSTDCDCPICGEYLFTSINTVVFMTCGHSIHLDCYNEHMKSSYRCPTCAKSVFNMESRFRYLDYEIQRQPLPEPYKYWHCHIICNDCSAKSDVAFHFLGLKCDTCKSYNTCEVKLIRPDEDPNSGADDSMLSRNLLPPPHFMPNPEIAGTIVPGEDVVADLASVIREIERRDIQAGSSTAELANSSDGSECSCGSPEGDDHDEEGDLYDNGSLESGEEYDDDNVDDSSLGEDDDDEEEPVDEGPAPLEIIHLPGHP</sequence>
<dbReference type="AlphaFoldDB" id="S8A294"/>
<feature type="compositionally biased region" description="Acidic residues" evidence="5">
    <location>
        <begin position="574"/>
        <end position="584"/>
    </location>
</feature>
<dbReference type="GO" id="GO:0006511">
    <property type="term" value="P:ubiquitin-dependent protein catabolic process"/>
    <property type="evidence" value="ECO:0007669"/>
    <property type="project" value="TreeGrafter"/>
</dbReference>